<dbReference type="Gene3D" id="3.20.20.70">
    <property type="entry name" value="Aldolase class I"/>
    <property type="match status" value="1"/>
</dbReference>
<keyword evidence="3" id="KW-0288">FMN</keyword>
<keyword evidence="5" id="KW-0560">Oxidoreductase</keyword>
<dbReference type="PANTHER" id="PTHR43303">
    <property type="entry name" value="NADPH DEHYDROGENASE C23G7.10C-RELATED"/>
    <property type="match status" value="1"/>
</dbReference>
<accession>A0A9P4YAP2</accession>
<name>A0A9P4YAP2_CRYP1</name>
<reference evidence="7" key="1">
    <citation type="journal article" date="2020" name="Phytopathology">
        <title>Genome sequence of the chestnut blight fungus Cryphonectria parasitica EP155: A fundamental resource for an archetypical invasive plant pathogen.</title>
        <authorList>
            <person name="Crouch J.A."/>
            <person name="Dawe A."/>
            <person name="Aerts A."/>
            <person name="Barry K."/>
            <person name="Churchill A.C.L."/>
            <person name="Grimwood J."/>
            <person name="Hillman B."/>
            <person name="Milgroom M.G."/>
            <person name="Pangilinan J."/>
            <person name="Smith M."/>
            <person name="Salamov A."/>
            <person name="Schmutz J."/>
            <person name="Yadav J."/>
            <person name="Grigoriev I.V."/>
            <person name="Nuss D."/>
        </authorList>
    </citation>
    <scope>NUCLEOTIDE SEQUENCE</scope>
    <source>
        <strain evidence="7">EP155</strain>
    </source>
</reference>
<dbReference type="GeneID" id="63838171"/>
<feature type="domain" description="NADH:flavin oxidoreductase/NADH oxidase N-terminal" evidence="6">
    <location>
        <begin position="47"/>
        <end position="394"/>
    </location>
</feature>
<evidence type="ECO:0000256" key="2">
    <source>
        <dbReference type="ARBA" id="ARBA00022630"/>
    </source>
</evidence>
<evidence type="ECO:0000259" key="6">
    <source>
        <dbReference type="Pfam" id="PF00724"/>
    </source>
</evidence>
<evidence type="ECO:0000313" key="7">
    <source>
        <dbReference type="EMBL" id="KAF3769556.1"/>
    </source>
</evidence>
<evidence type="ECO:0000256" key="3">
    <source>
        <dbReference type="ARBA" id="ARBA00022643"/>
    </source>
</evidence>
<evidence type="ECO:0000313" key="8">
    <source>
        <dbReference type="Proteomes" id="UP000803844"/>
    </source>
</evidence>
<evidence type="ECO:0000256" key="5">
    <source>
        <dbReference type="ARBA" id="ARBA00023002"/>
    </source>
</evidence>
<dbReference type="AlphaFoldDB" id="A0A9P4YAP2"/>
<dbReference type="GO" id="GO:0010181">
    <property type="term" value="F:FMN binding"/>
    <property type="evidence" value="ECO:0007669"/>
    <property type="project" value="InterPro"/>
</dbReference>
<dbReference type="Proteomes" id="UP000803844">
    <property type="component" value="Unassembled WGS sequence"/>
</dbReference>
<dbReference type="RefSeq" id="XP_040780517.1">
    <property type="nucleotide sequence ID" value="XM_040921042.1"/>
</dbReference>
<proteinExistence type="predicted"/>
<sequence>MSTKQSIVVPVTKPIPAEGVPFFTPAQEPVSGTAVNPQPDGTTPIPKLFTPLQIRGVTFQNRIFLAPLCQYSCLDGFQQPWNTAAHLGGIISRGPGLSIIEATAVQARGRISPEDSGIWLDAHIAGLTQLVQFAHSQGQKIAIQLAHAGRKASTAAPWLSTGEVVGKEVGGWPDDCIAPSAIPFNDKFAHPREMTLQDIEQVTADFVRAAQRAVKAGFDVIEIHAAHGYLLHQFMTPVSNKRTDAYGGSFENRTRLALEVVEGVRAAIPEDMPLFMRISATDWLEEDPQIQESWTVSDSVRLAHLVAERGVDLLDVSSGGAYSGAQIRSPVGSSAYQAPLSKEIKKAVGDKLHVSAVGAIKEGNQAEEILTSDTPIDVVMAGRTFQRNPGLVWQWADELGISIHLASQIGWGWKGRASRPPQK</sequence>
<evidence type="ECO:0000256" key="4">
    <source>
        <dbReference type="ARBA" id="ARBA00022857"/>
    </source>
</evidence>
<dbReference type="GO" id="GO:0003959">
    <property type="term" value="F:NADPH dehydrogenase activity"/>
    <property type="evidence" value="ECO:0007669"/>
    <property type="project" value="InterPro"/>
</dbReference>
<comment type="caution">
    <text evidence="7">The sequence shown here is derived from an EMBL/GenBank/DDBJ whole genome shotgun (WGS) entry which is preliminary data.</text>
</comment>
<gene>
    <name evidence="7" type="ORF">M406DRAFT_335419</name>
</gene>
<dbReference type="PANTHER" id="PTHR43303:SF4">
    <property type="entry name" value="NADPH DEHYDROGENASE C23G7.10C-RELATED"/>
    <property type="match status" value="1"/>
</dbReference>
<dbReference type="CDD" id="cd02932">
    <property type="entry name" value="OYE_YqiM_FMN"/>
    <property type="match status" value="1"/>
</dbReference>
<comment type="cofactor">
    <cofactor evidence="1">
        <name>FMN</name>
        <dbReference type="ChEBI" id="CHEBI:58210"/>
    </cofactor>
</comment>
<dbReference type="SUPFAM" id="SSF51395">
    <property type="entry name" value="FMN-linked oxidoreductases"/>
    <property type="match status" value="1"/>
</dbReference>
<evidence type="ECO:0000256" key="1">
    <source>
        <dbReference type="ARBA" id="ARBA00001917"/>
    </source>
</evidence>
<keyword evidence="4" id="KW-0521">NADP</keyword>
<keyword evidence="2" id="KW-0285">Flavoprotein</keyword>
<dbReference type="InterPro" id="IPR044152">
    <property type="entry name" value="YqjM-like"/>
</dbReference>
<organism evidence="7 8">
    <name type="scientific">Cryphonectria parasitica (strain ATCC 38755 / EP155)</name>
    <dbReference type="NCBI Taxonomy" id="660469"/>
    <lineage>
        <taxon>Eukaryota</taxon>
        <taxon>Fungi</taxon>
        <taxon>Dikarya</taxon>
        <taxon>Ascomycota</taxon>
        <taxon>Pezizomycotina</taxon>
        <taxon>Sordariomycetes</taxon>
        <taxon>Sordariomycetidae</taxon>
        <taxon>Diaporthales</taxon>
        <taxon>Cryphonectriaceae</taxon>
        <taxon>Cryphonectria-Endothia species complex</taxon>
        <taxon>Cryphonectria</taxon>
    </lineage>
</organism>
<keyword evidence="8" id="KW-1185">Reference proteome</keyword>
<dbReference type="InterPro" id="IPR001155">
    <property type="entry name" value="OxRdtase_FMN_N"/>
</dbReference>
<dbReference type="GO" id="GO:0050661">
    <property type="term" value="F:NADP binding"/>
    <property type="evidence" value="ECO:0007669"/>
    <property type="project" value="InterPro"/>
</dbReference>
<protein>
    <submittedName>
        <fullName evidence="7">FMN-linked oxidoreductase</fullName>
    </submittedName>
</protein>
<dbReference type="InterPro" id="IPR013785">
    <property type="entry name" value="Aldolase_TIM"/>
</dbReference>
<dbReference type="OrthoDB" id="72788at2759"/>
<dbReference type="Pfam" id="PF00724">
    <property type="entry name" value="Oxidored_FMN"/>
    <property type="match status" value="1"/>
</dbReference>
<dbReference type="EMBL" id="MU032344">
    <property type="protein sequence ID" value="KAF3769556.1"/>
    <property type="molecule type" value="Genomic_DNA"/>
</dbReference>